<dbReference type="OrthoDB" id="9971189at2"/>
<evidence type="ECO:0000313" key="3">
    <source>
        <dbReference type="Proteomes" id="UP000182798"/>
    </source>
</evidence>
<gene>
    <name evidence="2" type="ORF">BGC33_06740</name>
</gene>
<dbReference type="RefSeq" id="WP_071563449.1">
    <property type="nucleotide sequence ID" value="NZ_MIQH01000313.1"/>
</dbReference>
<comment type="caution">
    <text evidence="2">The sequence shown here is derived from an EMBL/GenBank/DDBJ whole genome shotgun (WGS) entry which is preliminary data.</text>
</comment>
<feature type="compositionally biased region" description="Polar residues" evidence="1">
    <location>
        <begin position="54"/>
        <end position="64"/>
    </location>
</feature>
<dbReference type="AlphaFoldDB" id="A0A1J5UAT5"/>
<protein>
    <submittedName>
        <fullName evidence="2">Uncharacterized protein</fullName>
    </submittedName>
</protein>
<evidence type="ECO:0000313" key="2">
    <source>
        <dbReference type="EMBL" id="OIR25489.1"/>
    </source>
</evidence>
<evidence type="ECO:0000256" key="1">
    <source>
        <dbReference type="SAM" id="MobiDB-lite"/>
    </source>
</evidence>
<organism evidence="2 3">
    <name type="scientific">Bathymodiolus thermophilus thioautotrophic gill symbiont</name>
    <dbReference type="NCBI Taxonomy" id="2360"/>
    <lineage>
        <taxon>Bacteria</taxon>
        <taxon>Pseudomonadati</taxon>
        <taxon>Pseudomonadota</taxon>
        <taxon>Gammaproteobacteria</taxon>
        <taxon>sulfur-oxidizing symbionts</taxon>
    </lineage>
</organism>
<dbReference type="EMBL" id="MIQH01000313">
    <property type="protein sequence ID" value="OIR25489.1"/>
    <property type="molecule type" value="Genomic_DNA"/>
</dbReference>
<reference evidence="3" key="1">
    <citation type="submission" date="2016-09" db="EMBL/GenBank/DDBJ databases">
        <title>Genome Sequence of Bathymodiolus thermophilus sulfur-oxidizing gill endosymbiont.</title>
        <authorList>
            <person name="Ponnudurai R."/>
            <person name="Kleiner M."/>
            <person name="Sayavedra L."/>
            <person name="Thuermer A."/>
            <person name="Felbeck H."/>
            <person name="Schlueter R."/>
            <person name="Schweder T."/>
            <person name="Markert S."/>
        </authorList>
    </citation>
    <scope>NUCLEOTIDE SEQUENCE [LARGE SCALE GENOMIC DNA]</scope>
    <source>
        <strain evidence="3">BAT/CrabSpa'14</strain>
    </source>
</reference>
<accession>A0A1J5UAT5</accession>
<dbReference type="Proteomes" id="UP000182798">
    <property type="component" value="Unassembled WGS sequence"/>
</dbReference>
<feature type="region of interest" description="Disordered" evidence="1">
    <location>
        <begin position="45"/>
        <end position="64"/>
    </location>
</feature>
<proteinExistence type="predicted"/>
<sequence>MAKKLGSLINGQDVTFDTHQAGDGQRTNWKNIHLEKRLHDRGGKARFPLLGNEEPSNSGMSDNDFSQVTREVKKILKKDKNLIQNLAKTIVTELERFSSGEATSETAKEAAKRFAEYFDLDTDFLRVVEEYAKNGRLTTITTIHSKPNEQTLHEIHISKKEITIQKPCRHNSLKRIYPHSN</sequence>
<name>A0A1J5UAT5_9GAMM</name>